<accession>A0ABU0I9F9</accession>
<evidence type="ECO:0000313" key="2">
    <source>
        <dbReference type="Proteomes" id="UP001235269"/>
    </source>
</evidence>
<dbReference type="EMBL" id="JAUSWH010000003">
    <property type="protein sequence ID" value="MDQ0454877.1"/>
    <property type="molecule type" value="Genomic_DNA"/>
</dbReference>
<proteinExistence type="predicted"/>
<evidence type="ECO:0000313" key="1">
    <source>
        <dbReference type="EMBL" id="MDQ0454877.1"/>
    </source>
</evidence>
<dbReference type="Proteomes" id="UP001235269">
    <property type="component" value="Unassembled WGS sequence"/>
</dbReference>
<organism evidence="1 2">
    <name type="scientific">Rhizobium paknamense</name>
    <dbReference type="NCBI Taxonomy" id="1206817"/>
    <lineage>
        <taxon>Bacteria</taxon>
        <taxon>Pseudomonadati</taxon>
        <taxon>Pseudomonadota</taxon>
        <taxon>Alphaproteobacteria</taxon>
        <taxon>Hyphomicrobiales</taxon>
        <taxon>Rhizobiaceae</taxon>
        <taxon>Rhizobium/Agrobacterium group</taxon>
        <taxon>Rhizobium</taxon>
    </lineage>
</organism>
<protein>
    <submittedName>
        <fullName evidence="1">Uncharacterized protein</fullName>
    </submittedName>
</protein>
<comment type="caution">
    <text evidence="1">The sequence shown here is derived from an EMBL/GenBank/DDBJ whole genome shotgun (WGS) entry which is preliminary data.</text>
</comment>
<keyword evidence="2" id="KW-1185">Reference proteome</keyword>
<gene>
    <name evidence="1" type="ORF">QO005_001207</name>
</gene>
<name>A0ABU0I9F9_9HYPH</name>
<dbReference type="RefSeq" id="WP_307157092.1">
    <property type="nucleotide sequence ID" value="NZ_JAUSWH010000003.1"/>
</dbReference>
<reference evidence="1 2" key="1">
    <citation type="submission" date="2023-07" db="EMBL/GenBank/DDBJ databases">
        <title>Genomic Encyclopedia of Type Strains, Phase IV (KMG-IV): sequencing the most valuable type-strain genomes for metagenomic binning, comparative biology and taxonomic classification.</title>
        <authorList>
            <person name="Goeker M."/>
        </authorList>
    </citation>
    <scope>NUCLEOTIDE SEQUENCE [LARGE SCALE GENOMIC DNA]</scope>
    <source>
        <strain evidence="1 2">DSM 100301</strain>
    </source>
</reference>
<sequence length="371" mass="42853">MKFQWAVQIAIFLSEKVSTMNFCVYLDNGHEVHGYFVPDGFSKQPKIHVRVNGEDKITEINCWIYLEGAKAQGAHETGNVAFVLSKDNVPGIDLADDLEIIDPDSGLVFYRRDKFGKYIPKKVFRLETSYVPQMEIDLSLKPYFQFFEHRVENYGFETVRQMLEIIHQPSVYVSGRVLLKNYLLYIDYNIDTTLISLRDPFYELATRLIIFSRFKKHRFRFVTERDKTLFLPVIEWFSDVDIQDEGSIRKKIRSAPKDTLSLLSSPFTHQLIASSPSDVARLDDVSRALDRLSQFTLFDAGRYESGYADNIAELLNIPVGTIKIKPQLEPVHQLADILRSISTVEHILEADLILYHFIQKAEHKAFSNQEG</sequence>